<gene>
    <name evidence="2" type="ORF">POM88_000886</name>
</gene>
<dbReference type="EMBL" id="JAUIZM010000001">
    <property type="protein sequence ID" value="KAK1401281.1"/>
    <property type="molecule type" value="Genomic_DNA"/>
</dbReference>
<name>A0AAD8NA69_9APIA</name>
<dbReference type="Proteomes" id="UP001237642">
    <property type="component" value="Unassembled WGS sequence"/>
</dbReference>
<feature type="chain" id="PRO_5042007708" evidence="1">
    <location>
        <begin position="16"/>
        <end position="173"/>
    </location>
</feature>
<reference evidence="2" key="2">
    <citation type="submission" date="2023-05" db="EMBL/GenBank/DDBJ databases">
        <authorList>
            <person name="Schelkunov M.I."/>
        </authorList>
    </citation>
    <scope>NUCLEOTIDE SEQUENCE</scope>
    <source>
        <strain evidence="2">Hsosn_3</strain>
        <tissue evidence="2">Leaf</tissue>
    </source>
</reference>
<evidence type="ECO:0000313" key="2">
    <source>
        <dbReference type="EMBL" id="KAK1401281.1"/>
    </source>
</evidence>
<organism evidence="2 3">
    <name type="scientific">Heracleum sosnowskyi</name>
    <dbReference type="NCBI Taxonomy" id="360622"/>
    <lineage>
        <taxon>Eukaryota</taxon>
        <taxon>Viridiplantae</taxon>
        <taxon>Streptophyta</taxon>
        <taxon>Embryophyta</taxon>
        <taxon>Tracheophyta</taxon>
        <taxon>Spermatophyta</taxon>
        <taxon>Magnoliopsida</taxon>
        <taxon>eudicotyledons</taxon>
        <taxon>Gunneridae</taxon>
        <taxon>Pentapetalae</taxon>
        <taxon>asterids</taxon>
        <taxon>campanulids</taxon>
        <taxon>Apiales</taxon>
        <taxon>Apiaceae</taxon>
        <taxon>Apioideae</taxon>
        <taxon>apioid superclade</taxon>
        <taxon>Tordylieae</taxon>
        <taxon>Tordyliinae</taxon>
        <taxon>Heracleum</taxon>
    </lineage>
</organism>
<proteinExistence type="predicted"/>
<dbReference type="AlphaFoldDB" id="A0AAD8NA69"/>
<accession>A0AAD8NA69</accession>
<feature type="signal peptide" evidence="1">
    <location>
        <begin position="1"/>
        <end position="15"/>
    </location>
</feature>
<evidence type="ECO:0000256" key="1">
    <source>
        <dbReference type="SAM" id="SignalP"/>
    </source>
</evidence>
<sequence length="173" mass="19938">MIVWSIALAYVIVAAEKSFLKLKNSNFFRNIGVDGSDSSCFFKVTSMLWKFNQSVYQHFWRVNSPTAFYDAVGFISVFWSFGNIRLADKLQRTATDHEKIDDGQWDENFIRNVFSEEDANLILSLPVVDNGVEDKILWHYSKNGEYSVKSGYKIALDMLENAESSDMQKSESW</sequence>
<reference evidence="2" key="1">
    <citation type="submission" date="2023-02" db="EMBL/GenBank/DDBJ databases">
        <title>Genome of toxic invasive species Heracleum sosnowskyi carries increased number of genes despite the absence of recent whole-genome duplications.</title>
        <authorList>
            <person name="Schelkunov M."/>
            <person name="Shtratnikova V."/>
            <person name="Makarenko M."/>
            <person name="Klepikova A."/>
            <person name="Omelchenko D."/>
            <person name="Novikova G."/>
            <person name="Obukhova E."/>
            <person name="Bogdanov V."/>
            <person name="Penin A."/>
            <person name="Logacheva M."/>
        </authorList>
    </citation>
    <scope>NUCLEOTIDE SEQUENCE</scope>
    <source>
        <strain evidence="2">Hsosn_3</strain>
        <tissue evidence="2">Leaf</tissue>
    </source>
</reference>
<keyword evidence="3" id="KW-1185">Reference proteome</keyword>
<evidence type="ECO:0000313" key="3">
    <source>
        <dbReference type="Proteomes" id="UP001237642"/>
    </source>
</evidence>
<keyword evidence="1" id="KW-0732">Signal</keyword>
<comment type="caution">
    <text evidence="2">The sequence shown here is derived from an EMBL/GenBank/DDBJ whole genome shotgun (WGS) entry which is preliminary data.</text>
</comment>
<protein>
    <submittedName>
        <fullName evidence="2">Uncharacterized protein</fullName>
    </submittedName>
</protein>